<feature type="compositionally biased region" description="Low complexity" evidence="5">
    <location>
        <begin position="674"/>
        <end position="688"/>
    </location>
</feature>
<feature type="compositionally biased region" description="Low complexity" evidence="5">
    <location>
        <begin position="302"/>
        <end position="320"/>
    </location>
</feature>
<feature type="compositionally biased region" description="Low complexity" evidence="5">
    <location>
        <begin position="814"/>
        <end position="824"/>
    </location>
</feature>
<evidence type="ECO:0000256" key="3">
    <source>
        <dbReference type="ARBA" id="ARBA00022833"/>
    </source>
</evidence>
<evidence type="ECO:0000256" key="4">
    <source>
        <dbReference type="PROSITE-ProRule" id="PRU00322"/>
    </source>
</evidence>
<evidence type="ECO:0000259" key="6">
    <source>
        <dbReference type="PROSITE" id="PS50199"/>
    </source>
</evidence>
<name>A0A8H5B0C7_9AGAR</name>
<accession>A0A8H5B0C7</accession>
<evidence type="ECO:0000256" key="2">
    <source>
        <dbReference type="ARBA" id="ARBA00022771"/>
    </source>
</evidence>
<feature type="compositionally biased region" description="Gly residues" evidence="5">
    <location>
        <begin position="369"/>
        <end position="392"/>
    </location>
</feature>
<feature type="compositionally biased region" description="Polar residues" evidence="5">
    <location>
        <begin position="80"/>
        <end position="97"/>
    </location>
</feature>
<keyword evidence="8" id="KW-1185">Reference proteome</keyword>
<feature type="compositionally biased region" description="Low complexity" evidence="5">
    <location>
        <begin position="227"/>
        <end position="250"/>
    </location>
</feature>
<protein>
    <recommendedName>
        <fullName evidence="6">RanBP2-type domain-containing protein</fullName>
    </recommendedName>
</protein>
<feature type="region of interest" description="Disordered" evidence="5">
    <location>
        <begin position="499"/>
        <end position="598"/>
    </location>
</feature>
<feature type="compositionally biased region" description="Polar residues" evidence="5">
    <location>
        <begin position="553"/>
        <end position="564"/>
    </location>
</feature>
<keyword evidence="3" id="KW-0862">Zinc</keyword>
<keyword evidence="2 4" id="KW-0863">Zinc-finger</keyword>
<evidence type="ECO:0000313" key="7">
    <source>
        <dbReference type="EMBL" id="KAF5314331.1"/>
    </source>
</evidence>
<dbReference type="InterPro" id="IPR036443">
    <property type="entry name" value="Znf_RanBP2_sf"/>
</dbReference>
<feature type="compositionally biased region" description="Low complexity" evidence="5">
    <location>
        <begin position="184"/>
        <end position="200"/>
    </location>
</feature>
<dbReference type="PROSITE" id="PS01358">
    <property type="entry name" value="ZF_RANBP2_1"/>
    <property type="match status" value="1"/>
</dbReference>
<proteinExistence type="predicted"/>
<feature type="compositionally biased region" description="Low complexity" evidence="5">
    <location>
        <begin position="499"/>
        <end position="513"/>
    </location>
</feature>
<dbReference type="AlphaFoldDB" id="A0A8H5B0C7"/>
<evidence type="ECO:0000256" key="5">
    <source>
        <dbReference type="SAM" id="MobiDB-lite"/>
    </source>
</evidence>
<dbReference type="GO" id="GO:0008270">
    <property type="term" value="F:zinc ion binding"/>
    <property type="evidence" value="ECO:0007669"/>
    <property type="project" value="UniProtKB-KW"/>
</dbReference>
<feature type="domain" description="RanBP2-type" evidence="6">
    <location>
        <begin position="151"/>
        <end position="182"/>
    </location>
</feature>
<reference evidence="7 8" key="1">
    <citation type="journal article" date="2020" name="ISME J.">
        <title>Uncovering the hidden diversity of litter-decomposition mechanisms in mushroom-forming fungi.</title>
        <authorList>
            <person name="Floudas D."/>
            <person name="Bentzer J."/>
            <person name="Ahren D."/>
            <person name="Johansson T."/>
            <person name="Persson P."/>
            <person name="Tunlid A."/>
        </authorList>
    </citation>
    <scope>NUCLEOTIDE SEQUENCE [LARGE SCALE GENOMIC DNA]</scope>
    <source>
        <strain evidence="7 8">CBS 101986</strain>
    </source>
</reference>
<feature type="region of interest" description="Disordered" evidence="5">
    <location>
        <begin position="183"/>
        <end position="405"/>
    </location>
</feature>
<dbReference type="Proteomes" id="UP000567179">
    <property type="component" value="Unassembled WGS sequence"/>
</dbReference>
<dbReference type="OrthoDB" id="448399at2759"/>
<feature type="compositionally biased region" description="Polar residues" evidence="5">
    <location>
        <begin position="215"/>
        <end position="226"/>
    </location>
</feature>
<feature type="compositionally biased region" description="Acidic residues" evidence="5">
    <location>
        <begin position="773"/>
        <end position="782"/>
    </location>
</feature>
<dbReference type="Gene3D" id="4.10.1060.10">
    <property type="entry name" value="Zinc finger, RanBP2-type"/>
    <property type="match status" value="1"/>
</dbReference>
<feature type="region of interest" description="Disordered" evidence="5">
    <location>
        <begin position="37"/>
        <end position="104"/>
    </location>
</feature>
<feature type="compositionally biased region" description="Low complexity" evidence="5">
    <location>
        <begin position="269"/>
        <end position="281"/>
    </location>
</feature>
<evidence type="ECO:0000256" key="1">
    <source>
        <dbReference type="ARBA" id="ARBA00022723"/>
    </source>
</evidence>
<sequence>MMATSALSLSGRAMSVAPALESELEPFSKLRRVVLQQPPPQPFANTPSSSSSAAAVHRLQHQPSLNNAQAPIDLPPPASIINTTQAHNTPGAQTPGGSHQHHHLRRISASLSDLQSYQKEQTRGEMMGNGNGMAIEYTLSSNPPNPKTNFRLGDWICPSTNCAAHNFGRNLSCIGCGCPRSTPSSNGNNNSSMMNANSNSFGGPGQHDLLRQYHQHNLASSSNRATSSPRFSNNNNNAPPPSAMSAQQSNGPSNVYYSSAPPPPPAFVQQAQHLQSQQQQHNHPHDRQHNHPHQHQNHQPHHSQQQQQQHHSSQTQHRTQLPSTPSASLLPHIAIGHPSGHSTANPPSINIGVGPGAVSVGMHSTIGGSSSGPGGVGTSSGMGSGSGSGVGGKPHSQHPLLTPSGRAFAVGGKVQNVSSDPLTPCIMYWPDNEPLPEQGQIRPNNLVGVAVTEDLFLINLAIGFARNAEGNGDSISAAVQAERIALLTSVLAQTNINGIGPSASSPSPANLGLMPSGHGQRPLHHQMSHHQLGMNTLPSSHQLQPPPHHHHSATQTPRSHSMTPPQERRPFIDLLAPSSSGPALHHHQNGGNTSNALNAHRPVHRSQSHFALGQQYSGSTHLAAPALNGSGLQPNGGLHPHYTASSPIYQTSGHRPEPRQPSPLYMTGPDVGHHQSQSRQQRSHTTSQLLPHPTQTHERERFNTISSANIPTLAPTPTSGMLTGGLTAPALLQTQTQKPAAPAPLLPAFLQDMVQSPALSPTSTTTSSADLSSIEEYEEYEELSPPAQQRVQQQQQQQQQQGQQGYHPDRPYDQPQHLPQQQQHAVFPRARGDSGSSAAAAADALSIGLGAGAGANIGGGTGLIVARPSEMLPPNALANIWRLDGEETKSLNAFPLPNHQELVGAQRKSSREGLRGVVGV</sequence>
<feature type="compositionally biased region" description="Low complexity" evidence="5">
    <location>
        <begin position="757"/>
        <end position="772"/>
    </location>
</feature>
<gene>
    <name evidence="7" type="ORF">D9619_011771</name>
</gene>
<keyword evidence="1" id="KW-0479">Metal-binding</keyword>
<dbReference type="PROSITE" id="PS50199">
    <property type="entry name" value="ZF_RANBP2_2"/>
    <property type="match status" value="1"/>
</dbReference>
<feature type="region of interest" description="Disordered" evidence="5">
    <location>
        <begin position="757"/>
        <end position="835"/>
    </location>
</feature>
<organism evidence="7 8">
    <name type="scientific">Psilocybe cf. subviscida</name>
    <dbReference type="NCBI Taxonomy" id="2480587"/>
    <lineage>
        <taxon>Eukaryota</taxon>
        <taxon>Fungi</taxon>
        <taxon>Dikarya</taxon>
        <taxon>Basidiomycota</taxon>
        <taxon>Agaricomycotina</taxon>
        <taxon>Agaricomycetes</taxon>
        <taxon>Agaricomycetidae</taxon>
        <taxon>Agaricales</taxon>
        <taxon>Agaricineae</taxon>
        <taxon>Strophariaceae</taxon>
        <taxon>Psilocybe</taxon>
    </lineage>
</organism>
<feature type="compositionally biased region" description="Polar residues" evidence="5">
    <location>
        <begin position="643"/>
        <end position="653"/>
    </location>
</feature>
<feature type="region of interest" description="Disordered" evidence="5">
    <location>
        <begin position="622"/>
        <end position="699"/>
    </location>
</feature>
<feature type="compositionally biased region" description="Basic residues" evidence="5">
    <location>
        <begin position="290"/>
        <end position="301"/>
    </location>
</feature>
<feature type="compositionally biased region" description="Low complexity" evidence="5">
    <location>
        <begin position="788"/>
        <end position="804"/>
    </location>
</feature>
<dbReference type="InterPro" id="IPR001876">
    <property type="entry name" value="Znf_RanBP2"/>
</dbReference>
<dbReference type="SUPFAM" id="SSF90209">
    <property type="entry name" value="Ran binding protein zinc finger-like"/>
    <property type="match status" value="1"/>
</dbReference>
<comment type="caution">
    <text evidence="7">The sequence shown here is derived from an EMBL/GenBank/DDBJ whole genome shotgun (WGS) entry which is preliminary data.</text>
</comment>
<dbReference type="EMBL" id="JAACJJ010000044">
    <property type="protein sequence ID" value="KAF5314331.1"/>
    <property type="molecule type" value="Genomic_DNA"/>
</dbReference>
<evidence type="ECO:0000313" key="8">
    <source>
        <dbReference type="Proteomes" id="UP000567179"/>
    </source>
</evidence>